<protein>
    <recommendedName>
        <fullName evidence="1">DUF4219 domain-containing protein</fullName>
    </recommendedName>
</protein>
<dbReference type="PANTHER" id="PTHR11439:SF502">
    <property type="entry name" value="SECRETED RXLR EFFECTOR PROTEIN 161-LIKE"/>
    <property type="match status" value="1"/>
</dbReference>
<feature type="domain" description="DUF4219" evidence="1">
    <location>
        <begin position="12"/>
        <end position="38"/>
    </location>
</feature>
<organism evidence="2 3">
    <name type="scientific">Hevea brasiliensis</name>
    <name type="common">Para rubber tree</name>
    <name type="synonym">Siphonia brasiliensis</name>
    <dbReference type="NCBI Taxonomy" id="3981"/>
    <lineage>
        <taxon>Eukaryota</taxon>
        <taxon>Viridiplantae</taxon>
        <taxon>Streptophyta</taxon>
        <taxon>Embryophyta</taxon>
        <taxon>Tracheophyta</taxon>
        <taxon>Spermatophyta</taxon>
        <taxon>Magnoliopsida</taxon>
        <taxon>eudicotyledons</taxon>
        <taxon>Gunneridae</taxon>
        <taxon>Pentapetalae</taxon>
        <taxon>rosids</taxon>
        <taxon>fabids</taxon>
        <taxon>Malpighiales</taxon>
        <taxon>Euphorbiaceae</taxon>
        <taxon>Crotonoideae</taxon>
        <taxon>Micrandreae</taxon>
        <taxon>Hevea</taxon>
    </lineage>
</organism>
<accession>A0A6A6NF28</accession>
<comment type="caution">
    <text evidence="2">The sequence shown here is derived from an EMBL/GenBank/DDBJ whole genome shotgun (WGS) entry which is preliminary data.</text>
</comment>
<proteinExistence type="predicted"/>
<dbReference type="InterPro" id="IPR025314">
    <property type="entry name" value="DUF4219"/>
</dbReference>
<dbReference type="Proteomes" id="UP000467840">
    <property type="component" value="Chromosome 11"/>
</dbReference>
<sequence length="190" mass="21547">MSGFSSIAPPSFNGDNYPVWVVKMRSFLKAMNLWESVESDANPTPLRSDPTLAQIKKSVLLEFKEEEEVVAQSTAEAEYISTAATTNQAIWLRKILKDLGQEQSDPTVLWCDNKSAIAIASNPVQHGRTKHINVKFHFIKEAEKNNEIKMMHCRSEEQLADIMTKPLPRARFEILREILGVSKKTLKEEC</sequence>
<dbReference type="AlphaFoldDB" id="A0A6A6NF28"/>
<evidence type="ECO:0000259" key="1">
    <source>
        <dbReference type="Pfam" id="PF13961"/>
    </source>
</evidence>
<keyword evidence="3" id="KW-1185">Reference proteome</keyword>
<evidence type="ECO:0000313" key="3">
    <source>
        <dbReference type="Proteomes" id="UP000467840"/>
    </source>
</evidence>
<dbReference type="EMBL" id="JAAGAX010000002">
    <property type="protein sequence ID" value="KAF2323746.1"/>
    <property type="molecule type" value="Genomic_DNA"/>
</dbReference>
<dbReference type="CDD" id="cd09272">
    <property type="entry name" value="RNase_HI_RT_Ty1"/>
    <property type="match status" value="1"/>
</dbReference>
<reference evidence="2 3" key="1">
    <citation type="journal article" date="2020" name="Mol. Plant">
        <title>The Chromosome-Based Rubber Tree Genome Provides New Insights into Spurge Genome Evolution and Rubber Biosynthesis.</title>
        <authorList>
            <person name="Liu J."/>
            <person name="Shi C."/>
            <person name="Shi C.C."/>
            <person name="Li W."/>
            <person name="Zhang Q.J."/>
            <person name="Zhang Y."/>
            <person name="Li K."/>
            <person name="Lu H.F."/>
            <person name="Shi C."/>
            <person name="Zhu S.T."/>
            <person name="Xiao Z.Y."/>
            <person name="Nan H."/>
            <person name="Yue Y."/>
            <person name="Zhu X.G."/>
            <person name="Wu Y."/>
            <person name="Hong X.N."/>
            <person name="Fan G.Y."/>
            <person name="Tong Y."/>
            <person name="Zhang D."/>
            <person name="Mao C.L."/>
            <person name="Liu Y.L."/>
            <person name="Hao S.J."/>
            <person name="Liu W.Q."/>
            <person name="Lv M.Q."/>
            <person name="Zhang H.B."/>
            <person name="Liu Y."/>
            <person name="Hu-Tang G.R."/>
            <person name="Wang J.P."/>
            <person name="Wang J.H."/>
            <person name="Sun Y.H."/>
            <person name="Ni S.B."/>
            <person name="Chen W.B."/>
            <person name="Zhang X.C."/>
            <person name="Jiao Y.N."/>
            <person name="Eichler E.E."/>
            <person name="Li G.H."/>
            <person name="Liu X."/>
            <person name="Gao L.Z."/>
        </authorList>
    </citation>
    <scope>NUCLEOTIDE SEQUENCE [LARGE SCALE GENOMIC DNA]</scope>
    <source>
        <strain evidence="3">cv. GT1</strain>
        <tissue evidence="2">Leaf</tissue>
    </source>
</reference>
<dbReference type="Pfam" id="PF13961">
    <property type="entry name" value="DUF4219"/>
    <property type="match status" value="1"/>
</dbReference>
<dbReference type="PANTHER" id="PTHR11439">
    <property type="entry name" value="GAG-POL-RELATED RETROTRANSPOSON"/>
    <property type="match status" value="1"/>
</dbReference>
<gene>
    <name evidence="2" type="ORF">GH714_036806</name>
</gene>
<evidence type="ECO:0000313" key="2">
    <source>
        <dbReference type="EMBL" id="KAF2323746.1"/>
    </source>
</evidence>
<name>A0A6A6NF28_HEVBR</name>